<dbReference type="AlphaFoldDB" id="A0A0F6IJA5"/>
<dbReference type="Proteomes" id="UP000012164">
    <property type="component" value="Unassembled WGS sequence"/>
</dbReference>
<dbReference type="EMBL" id="AKWR02000047">
    <property type="protein sequence ID" value="EMJ38130.1"/>
    <property type="molecule type" value="Genomic_DNA"/>
</dbReference>
<proteinExistence type="predicted"/>
<comment type="caution">
    <text evidence="1">The sequence shown here is derived from an EMBL/GenBank/DDBJ whole genome shotgun (WGS) entry which is preliminary data.</text>
</comment>
<evidence type="ECO:0000313" key="1">
    <source>
        <dbReference type="EMBL" id="EMJ38130.1"/>
    </source>
</evidence>
<protein>
    <submittedName>
        <fullName evidence="1">Uncharacterized protein</fullName>
    </submittedName>
</protein>
<accession>A0A0F6IJA5</accession>
<evidence type="ECO:0000313" key="2">
    <source>
        <dbReference type="Proteomes" id="UP000012164"/>
    </source>
</evidence>
<name>A0A0F6IJA5_LEPIR</name>
<gene>
    <name evidence="1" type="ORF">LEP1GSC079_1450</name>
</gene>
<reference evidence="1 2" key="1">
    <citation type="submission" date="2013-01" db="EMBL/GenBank/DDBJ databases">
        <authorList>
            <person name="Harkins D.M."/>
            <person name="Durkin A.S."/>
            <person name="Brinkac L.M."/>
            <person name="Haft D.H."/>
            <person name="Selengut J.D."/>
            <person name="Sanka R."/>
            <person name="DePew J."/>
            <person name="Purushe J."/>
            <person name="Peacock S.J."/>
            <person name="Thaipadungpanit J."/>
            <person name="Wuthiekanun V.W."/>
            <person name="Day N.P."/>
            <person name="Vinetz J.M."/>
            <person name="Sutton G.G."/>
            <person name="Nierman W.C."/>
            <person name="Fouts D.E."/>
        </authorList>
    </citation>
    <scope>NUCLEOTIDE SEQUENCE [LARGE SCALE GENOMIC DNA]</scope>
    <source>
        <strain evidence="1 2">FPW1039</strain>
    </source>
</reference>
<organism evidence="1 2">
    <name type="scientific">Leptospira interrogans str. FPW1039</name>
    <dbReference type="NCBI Taxonomy" id="1193040"/>
    <lineage>
        <taxon>Bacteria</taxon>
        <taxon>Pseudomonadati</taxon>
        <taxon>Spirochaetota</taxon>
        <taxon>Spirochaetia</taxon>
        <taxon>Leptospirales</taxon>
        <taxon>Leptospiraceae</taxon>
        <taxon>Leptospira</taxon>
    </lineage>
</organism>
<sequence>MRKAFLKVVVLTILEFVRKSWFVVLPHLRNRSIFSDFNFFRIMGS</sequence>